<dbReference type="Proteomes" id="UP001165089">
    <property type="component" value="Unassembled WGS sequence"/>
</dbReference>
<keyword evidence="2" id="KW-1185">Reference proteome</keyword>
<dbReference type="RefSeq" id="WP_285727019.1">
    <property type="nucleotide sequence ID" value="NZ_BSDD01000005.1"/>
</dbReference>
<evidence type="ECO:0000313" key="2">
    <source>
        <dbReference type="Proteomes" id="UP001165089"/>
    </source>
</evidence>
<accession>A0ABQ5Q9J5</accession>
<sequence>MTAVLRTAAFVLSGLALLGQTPGPRAQLAFAPGGQLTLDLEAGDYDLVPGTGDGIVVTWTTDGSGQPKVRLEGAGTQARLSVTRTPRQNFHVRVEVPSRCDLQLQLTAGDLKVGPIEGNKDLFTRAGDLKVAVPHPGSYGRVRASVWAGDIHARAFGGERGGLFRRFEWQGKGAYTLRVATWAGDITLAP</sequence>
<name>A0ABQ5Q9J5_9BACT</name>
<comment type="caution">
    <text evidence="1">The sequence shown here is derived from an EMBL/GenBank/DDBJ whole genome shotgun (WGS) entry which is preliminary data.</text>
</comment>
<evidence type="ECO:0000313" key="1">
    <source>
        <dbReference type="EMBL" id="GLH71106.1"/>
    </source>
</evidence>
<gene>
    <name evidence="1" type="ORF">GETHPA_26390</name>
</gene>
<protein>
    <recommendedName>
        <fullName evidence="3">Adhesin domain-containing protein</fullName>
    </recommendedName>
</protein>
<reference evidence="1 2" key="1">
    <citation type="journal article" date="2023" name="Antonie Van Leeuwenhoek">
        <title>Mesoterricola silvestris gen. nov., sp. nov., Mesoterricola sediminis sp. nov., Geothrix oryzae sp. nov., Geothrix edaphica sp. nov., Geothrix rubra sp. nov., and Geothrix limicola sp. nov., six novel members of Acidobacteriota isolated from soils.</title>
        <authorList>
            <person name="Itoh H."/>
            <person name="Sugisawa Y."/>
            <person name="Mise K."/>
            <person name="Xu Z."/>
            <person name="Kuniyasu M."/>
            <person name="Ushijima N."/>
            <person name="Kawano K."/>
            <person name="Kobayashi E."/>
            <person name="Shiratori Y."/>
            <person name="Masuda Y."/>
            <person name="Senoo K."/>
        </authorList>
    </citation>
    <scope>NUCLEOTIDE SEQUENCE [LARGE SCALE GENOMIC DNA]</scope>
    <source>
        <strain evidence="1 2">Red803</strain>
    </source>
</reference>
<organism evidence="1 2">
    <name type="scientific">Geothrix rubra</name>
    <dbReference type="NCBI Taxonomy" id="2927977"/>
    <lineage>
        <taxon>Bacteria</taxon>
        <taxon>Pseudomonadati</taxon>
        <taxon>Acidobacteriota</taxon>
        <taxon>Holophagae</taxon>
        <taxon>Holophagales</taxon>
        <taxon>Holophagaceae</taxon>
        <taxon>Geothrix</taxon>
    </lineage>
</organism>
<evidence type="ECO:0008006" key="3">
    <source>
        <dbReference type="Google" id="ProtNLM"/>
    </source>
</evidence>
<dbReference type="EMBL" id="BSDD01000005">
    <property type="protein sequence ID" value="GLH71106.1"/>
    <property type="molecule type" value="Genomic_DNA"/>
</dbReference>
<proteinExistence type="predicted"/>